<keyword evidence="3 5" id="KW-1133">Transmembrane helix</keyword>
<name>I1BXZ8_RHIO9</name>
<evidence type="ECO:0000313" key="6">
    <source>
        <dbReference type="EMBL" id="EIE81078.1"/>
    </source>
</evidence>
<evidence type="ECO:0000256" key="3">
    <source>
        <dbReference type="ARBA" id="ARBA00022989"/>
    </source>
</evidence>
<sequence length="267" mass="28828">MIDIKDSLGGWSLVLISSLSCITGAGIVFMNEKVLENKKFLSGSMALGAGVLFCNAQFLLLPASYQKLNSLWAVALCFLMGLFGTVCLSQFLQKFTPDALHACDSLPTTKTYGTVQTNMSTSDEDQKSYYLIGIQTAVAICIHKFPGLSVASAMVIHNLMEGFLIALPFYYATNSQFAAFSFASVLGGLSQPLGALIGLVTIQSVDKKSEEVMFGAIFGMMSGMMNVILTKSLLPQAIKWSPNKLHVVLFFFIGIWLIGLVSLLQSA</sequence>
<dbReference type="AlphaFoldDB" id="I1BXZ8"/>
<accession>I1BXZ8</accession>
<proteinExistence type="predicted"/>
<evidence type="ECO:0000256" key="1">
    <source>
        <dbReference type="ARBA" id="ARBA00004141"/>
    </source>
</evidence>
<evidence type="ECO:0000256" key="5">
    <source>
        <dbReference type="SAM" id="Phobius"/>
    </source>
</evidence>
<dbReference type="eggNOG" id="KOG2474">
    <property type="taxonomic scope" value="Eukaryota"/>
</dbReference>
<dbReference type="GO" id="GO:0016020">
    <property type="term" value="C:membrane"/>
    <property type="evidence" value="ECO:0007669"/>
    <property type="project" value="UniProtKB-SubCell"/>
</dbReference>
<protein>
    <recommendedName>
        <fullName evidence="8">Zinc/iron permease</fullName>
    </recommendedName>
</protein>
<dbReference type="RefSeq" id="XP_067516474.1">
    <property type="nucleotide sequence ID" value="XM_067660373.1"/>
</dbReference>
<feature type="transmembrane region" description="Helical" evidence="5">
    <location>
        <begin position="43"/>
        <end position="65"/>
    </location>
</feature>
<evidence type="ECO:0000256" key="4">
    <source>
        <dbReference type="ARBA" id="ARBA00023136"/>
    </source>
</evidence>
<dbReference type="OrthoDB" id="262547at2759"/>
<dbReference type="InParanoid" id="I1BXZ8"/>
<gene>
    <name evidence="6" type="ORF">RO3G_05783</name>
</gene>
<dbReference type="Proteomes" id="UP000009138">
    <property type="component" value="Unassembled WGS sequence"/>
</dbReference>
<feature type="transmembrane region" description="Helical" evidence="5">
    <location>
        <begin position="150"/>
        <end position="171"/>
    </location>
</feature>
<feature type="transmembrane region" description="Helical" evidence="5">
    <location>
        <begin position="245"/>
        <end position="264"/>
    </location>
</feature>
<dbReference type="STRING" id="246409.I1BXZ8"/>
<keyword evidence="4 5" id="KW-0472">Membrane</keyword>
<dbReference type="PANTHER" id="PTHR11040">
    <property type="entry name" value="ZINC/IRON TRANSPORTER"/>
    <property type="match status" value="1"/>
</dbReference>
<comment type="subcellular location">
    <subcellularLocation>
        <location evidence="1">Membrane</location>
        <topology evidence="1">Multi-pass membrane protein</topology>
    </subcellularLocation>
</comment>
<dbReference type="Pfam" id="PF02535">
    <property type="entry name" value="Zip"/>
    <property type="match status" value="1"/>
</dbReference>
<dbReference type="FunCoup" id="I1BXZ8">
    <property type="interactions" value="37"/>
</dbReference>
<keyword evidence="7" id="KW-1185">Reference proteome</keyword>
<dbReference type="PROSITE" id="PS51257">
    <property type="entry name" value="PROKAR_LIPOPROTEIN"/>
    <property type="match status" value="1"/>
</dbReference>
<feature type="transmembrane region" description="Helical" evidence="5">
    <location>
        <begin position="177"/>
        <end position="200"/>
    </location>
</feature>
<dbReference type="GeneID" id="93612754"/>
<evidence type="ECO:0008006" key="8">
    <source>
        <dbReference type="Google" id="ProtNLM"/>
    </source>
</evidence>
<dbReference type="EMBL" id="CH476735">
    <property type="protein sequence ID" value="EIE81078.1"/>
    <property type="molecule type" value="Genomic_DNA"/>
</dbReference>
<dbReference type="VEuPathDB" id="FungiDB:RO3G_05783"/>
<dbReference type="InterPro" id="IPR003689">
    <property type="entry name" value="ZIP"/>
</dbReference>
<feature type="transmembrane region" description="Helical" evidence="5">
    <location>
        <begin position="212"/>
        <end position="233"/>
    </location>
</feature>
<feature type="transmembrane region" description="Helical" evidence="5">
    <location>
        <begin position="71"/>
        <end position="92"/>
    </location>
</feature>
<dbReference type="GO" id="GO:0005385">
    <property type="term" value="F:zinc ion transmembrane transporter activity"/>
    <property type="evidence" value="ECO:0007669"/>
    <property type="project" value="TreeGrafter"/>
</dbReference>
<organism evidence="6 7">
    <name type="scientific">Rhizopus delemar (strain RA 99-880 / ATCC MYA-4621 / FGSC 9543 / NRRL 43880)</name>
    <name type="common">Mucormycosis agent</name>
    <name type="synonym">Rhizopus arrhizus var. delemar</name>
    <dbReference type="NCBI Taxonomy" id="246409"/>
    <lineage>
        <taxon>Eukaryota</taxon>
        <taxon>Fungi</taxon>
        <taxon>Fungi incertae sedis</taxon>
        <taxon>Mucoromycota</taxon>
        <taxon>Mucoromycotina</taxon>
        <taxon>Mucoromycetes</taxon>
        <taxon>Mucorales</taxon>
        <taxon>Mucorineae</taxon>
        <taxon>Rhizopodaceae</taxon>
        <taxon>Rhizopus</taxon>
    </lineage>
</organism>
<evidence type="ECO:0000313" key="7">
    <source>
        <dbReference type="Proteomes" id="UP000009138"/>
    </source>
</evidence>
<feature type="transmembrane region" description="Helical" evidence="5">
    <location>
        <begin position="12"/>
        <end position="31"/>
    </location>
</feature>
<reference evidence="6 7" key="1">
    <citation type="journal article" date="2009" name="PLoS Genet.">
        <title>Genomic analysis of the basal lineage fungus Rhizopus oryzae reveals a whole-genome duplication.</title>
        <authorList>
            <person name="Ma L.-J."/>
            <person name="Ibrahim A.S."/>
            <person name="Skory C."/>
            <person name="Grabherr M.G."/>
            <person name="Burger G."/>
            <person name="Butler M."/>
            <person name="Elias M."/>
            <person name="Idnurm A."/>
            <person name="Lang B.F."/>
            <person name="Sone T."/>
            <person name="Abe A."/>
            <person name="Calvo S.E."/>
            <person name="Corrochano L.M."/>
            <person name="Engels R."/>
            <person name="Fu J."/>
            <person name="Hansberg W."/>
            <person name="Kim J.-M."/>
            <person name="Kodira C.D."/>
            <person name="Koehrsen M.J."/>
            <person name="Liu B."/>
            <person name="Miranda-Saavedra D."/>
            <person name="O'Leary S."/>
            <person name="Ortiz-Castellanos L."/>
            <person name="Poulter R."/>
            <person name="Rodriguez-Romero J."/>
            <person name="Ruiz-Herrera J."/>
            <person name="Shen Y.-Q."/>
            <person name="Zeng Q."/>
            <person name="Galagan J."/>
            <person name="Birren B.W."/>
            <person name="Cuomo C.A."/>
            <person name="Wickes B.L."/>
        </authorList>
    </citation>
    <scope>NUCLEOTIDE SEQUENCE [LARGE SCALE GENOMIC DNA]</scope>
    <source>
        <strain evidence="7">RA 99-880 / ATCC MYA-4621 / FGSC 9543 / NRRL 43880</strain>
    </source>
</reference>
<keyword evidence="2 5" id="KW-0812">Transmembrane</keyword>
<dbReference type="OMA" id="ATHRCVP"/>
<dbReference type="PANTHER" id="PTHR11040:SF210">
    <property type="entry name" value="ZINC-REGULATED TRANSPORTER 3"/>
    <property type="match status" value="1"/>
</dbReference>
<evidence type="ECO:0000256" key="2">
    <source>
        <dbReference type="ARBA" id="ARBA00022692"/>
    </source>
</evidence>